<dbReference type="Proteomes" id="UP001347796">
    <property type="component" value="Unassembled WGS sequence"/>
</dbReference>
<keyword evidence="2" id="KW-1185">Reference proteome</keyword>
<evidence type="ECO:0000313" key="1">
    <source>
        <dbReference type="EMBL" id="KAK6171865.1"/>
    </source>
</evidence>
<comment type="caution">
    <text evidence="1">The sequence shown here is derived from an EMBL/GenBank/DDBJ whole genome shotgun (WGS) entry which is preliminary data.</text>
</comment>
<proteinExistence type="predicted"/>
<evidence type="ECO:0000313" key="2">
    <source>
        <dbReference type="Proteomes" id="UP001347796"/>
    </source>
</evidence>
<dbReference type="EMBL" id="JAZGQO010000013">
    <property type="protein sequence ID" value="KAK6171865.1"/>
    <property type="molecule type" value="Genomic_DNA"/>
</dbReference>
<sequence length="117" mass="14412">MRRKTITNRNYKKLDVNALSEMLVFDANIEDLESLASDLNSVVKQSLDVLVPEKTRTITIRQNKDWFTDELREWRSRVRRRERIYRHYREDHQWTALKKVRNNYNFKLKRDEERNSI</sequence>
<organism evidence="1 2">
    <name type="scientific">Patella caerulea</name>
    <name type="common">Rayed Mediterranean limpet</name>
    <dbReference type="NCBI Taxonomy" id="87958"/>
    <lineage>
        <taxon>Eukaryota</taxon>
        <taxon>Metazoa</taxon>
        <taxon>Spiralia</taxon>
        <taxon>Lophotrochozoa</taxon>
        <taxon>Mollusca</taxon>
        <taxon>Gastropoda</taxon>
        <taxon>Patellogastropoda</taxon>
        <taxon>Patelloidea</taxon>
        <taxon>Patellidae</taxon>
        <taxon>Patella</taxon>
    </lineage>
</organism>
<reference evidence="1 2" key="1">
    <citation type="submission" date="2024-01" db="EMBL/GenBank/DDBJ databases">
        <title>The genome of the rayed Mediterranean limpet Patella caerulea (Linnaeus, 1758).</title>
        <authorList>
            <person name="Anh-Thu Weber A."/>
            <person name="Halstead-Nussloch G."/>
        </authorList>
    </citation>
    <scope>NUCLEOTIDE SEQUENCE [LARGE SCALE GENOMIC DNA]</scope>
    <source>
        <strain evidence="1">AATW-2023a</strain>
        <tissue evidence="1">Whole specimen</tissue>
    </source>
</reference>
<gene>
    <name evidence="1" type="ORF">SNE40_018289</name>
</gene>
<name>A0AAN8J8H0_PATCE</name>
<accession>A0AAN8J8H0</accession>
<protein>
    <submittedName>
        <fullName evidence="1">Uncharacterized protein</fullName>
    </submittedName>
</protein>
<dbReference type="AlphaFoldDB" id="A0AAN8J8H0"/>